<evidence type="ECO:0000256" key="1">
    <source>
        <dbReference type="SAM" id="MobiDB-lite"/>
    </source>
</evidence>
<dbReference type="EMBL" id="CAJPIJ010000184">
    <property type="protein sequence ID" value="CAG2006437.1"/>
    <property type="molecule type" value="Genomic_DNA"/>
</dbReference>
<sequence>MNQHGCNCLLDRHYAIFQDTNSISTCTLNDVKNELKRKTRVKGVNRFLDTLEHIRTNYETTAGIAGTQLLELNNAIHQHGLIEMAHSYLCVFGHGGAHWPQGSNDGTFEYPRDENQYTSPNHFGWKNIADSGKKLRSKRPRDEDGVLIPRPPKRRRRQTPESESPPLFLGPSPPLSPSPPIPPLYDSTGAYLHRSSDEEDTWLPSSQDSHLNDVFRQDEARQDVYYIIPRANESPDELSQDDEQRPVVQPDLQQRHVNRLGDTHGNISRISLGHQPTPRGPRTNLHQRNISIGTQTTPSVDRQRDANAPPPSSLDTDNCSQQTQNPVSDKTNEAEEPSSQSSVEDIPRAFGTSLTHPRMAVPEPEVKINLEVSYDVIPGINVLFQDKDNIFKYSLKGFIDQVNWQNEPEVLLICLQAPGTSPATPVRTWMEWVFKHDEDKFQHVLRRFKQIYLDLQHHFARVKMDAVIEIAFEYMVEGHTHSHLVDACCGRAATGKV</sequence>
<evidence type="ECO:0000313" key="3">
    <source>
        <dbReference type="EMBL" id="VIO63907.1"/>
    </source>
</evidence>
<evidence type="ECO:0000313" key="2">
    <source>
        <dbReference type="EMBL" id="CAG2006437.1"/>
    </source>
</evidence>
<feature type="compositionally biased region" description="Polar residues" evidence="1">
    <location>
        <begin position="284"/>
        <end position="300"/>
    </location>
</feature>
<name>A0A4E9ENF6_GIBZA</name>
<protein>
    <submittedName>
        <fullName evidence="3">Uncharacterized protein</fullName>
    </submittedName>
</protein>
<proteinExistence type="predicted"/>
<dbReference type="Proteomes" id="UP000746612">
    <property type="component" value="Unassembled WGS sequence"/>
</dbReference>
<accession>A0A4E9ENF6</accession>
<feature type="region of interest" description="Disordered" evidence="1">
    <location>
        <begin position="232"/>
        <end position="346"/>
    </location>
</feature>
<feature type="compositionally biased region" description="Polar residues" evidence="1">
    <location>
        <begin position="313"/>
        <end position="329"/>
    </location>
</feature>
<feature type="compositionally biased region" description="Pro residues" evidence="1">
    <location>
        <begin position="171"/>
        <end position="183"/>
    </location>
</feature>
<reference evidence="2" key="2">
    <citation type="submission" date="2021-03" db="EMBL/GenBank/DDBJ databases">
        <authorList>
            <person name="Alouane T."/>
            <person name="Langin T."/>
            <person name="Bonhomme L."/>
        </authorList>
    </citation>
    <scope>NUCLEOTIDE SEQUENCE</scope>
    <source>
        <strain evidence="2">MDC_Fg202</strain>
    </source>
</reference>
<dbReference type="AlphaFoldDB" id="A0A4E9ENF6"/>
<feature type="region of interest" description="Disordered" evidence="1">
    <location>
        <begin position="104"/>
        <end position="190"/>
    </location>
</feature>
<gene>
    <name evidence="3" type="ORF">FUG_LOCUS542045</name>
    <name evidence="2" type="ORF">MDCFG202_LOCUS518712</name>
</gene>
<dbReference type="EMBL" id="CAAKMV010000185">
    <property type="protein sequence ID" value="VIO63907.1"/>
    <property type="molecule type" value="Genomic_DNA"/>
</dbReference>
<feature type="compositionally biased region" description="Low complexity" evidence="1">
    <location>
        <begin position="161"/>
        <end position="170"/>
    </location>
</feature>
<organism evidence="3">
    <name type="scientific">Gibberella zeae</name>
    <name type="common">Wheat head blight fungus</name>
    <name type="synonym">Fusarium graminearum</name>
    <dbReference type="NCBI Taxonomy" id="5518"/>
    <lineage>
        <taxon>Eukaryota</taxon>
        <taxon>Fungi</taxon>
        <taxon>Dikarya</taxon>
        <taxon>Ascomycota</taxon>
        <taxon>Pezizomycotina</taxon>
        <taxon>Sordariomycetes</taxon>
        <taxon>Hypocreomycetidae</taxon>
        <taxon>Hypocreales</taxon>
        <taxon>Nectriaceae</taxon>
        <taxon>Fusarium</taxon>
    </lineage>
</organism>
<reference evidence="3" key="1">
    <citation type="submission" date="2019-04" db="EMBL/GenBank/DDBJ databases">
        <authorList>
            <person name="Melise S."/>
            <person name="Noan J."/>
            <person name="Okalmin O."/>
        </authorList>
    </citation>
    <scope>NUCLEOTIDE SEQUENCE</scope>
    <source>
        <strain evidence="3">FN9</strain>
    </source>
</reference>